<dbReference type="EMBL" id="UINC01001348">
    <property type="protein sequence ID" value="SUZ78278.1"/>
    <property type="molecule type" value="Genomic_DNA"/>
</dbReference>
<dbReference type="AlphaFoldDB" id="A0A381QH29"/>
<organism evidence="2">
    <name type="scientific">marine metagenome</name>
    <dbReference type="NCBI Taxonomy" id="408172"/>
    <lineage>
        <taxon>unclassified sequences</taxon>
        <taxon>metagenomes</taxon>
        <taxon>ecological metagenomes</taxon>
    </lineage>
</organism>
<dbReference type="InterPro" id="IPR036249">
    <property type="entry name" value="Thioredoxin-like_sf"/>
</dbReference>
<evidence type="ECO:0000259" key="1">
    <source>
        <dbReference type="Pfam" id="PF01323"/>
    </source>
</evidence>
<protein>
    <recommendedName>
        <fullName evidence="1">DSBA-like thioredoxin domain-containing protein</fullName>
    </recommendedName>
</protein>
<dbReference type="Pfam" id="PF01323">
    <property type="entry name" value="DSBA"/>
    <property type="match status" value="1"/>
</dbReference>
<dbReference type="GO" id="GO:0016491">
    <property type="term" value="F:oxidoreductase activity"/>
    <property type="evidence" value="ECO:0007669"/>
    <property type="project" value="InterPro"/>
</dbReference>
<reference evidence="2" key="1">
    <citation type="submission" date="2018-05" db="EMBL/GenBank/DDBJ databases">
        <authorList>
            <person name="Lanie J.A."/>
            <person name="Ng W.-L."/>
            <person name="Kazmierczak K.M."/>
            <person name="Andrzejewski T.M."/>
            <person name="Davidsen T.M."/>
            <person name="Wayne K.J."/>
            <person name="Tettelin H."/>
            <person name="Glass J.I."/>
            <person name="Rusch D."/>
            <person name="Podicherti R."/>
            <person name="Tsui H.-C.T."/>
            <person name="Winkler M.E."/>
        </authorList>
    </citation>
    <scope>NUCLEOTIDE SEQUENCE</scope>
</reference>
<feature type="domain" description="DSBA-like thioredoxin" evidence="1">
    <location>
        <begin position="235"/>
        <end position="423"/>
    </location>
</feature>
<name>A0A381QH29_9ZZZZ</name>
<feature type="non-terminal residue" evidence="2">
    <location>
        <position position="1"/>
    </location>
</feature>
<dbReference type="Gene3D" id="3.40.30.10">
    <property type="entry name" value="Glutaredoxin"/>
    <property type="match status" value="1"/>
</dbReference>
<evidence type="ECO:0000313" key="2">
    <source>
        <dbReference type="EMBL" id="SUZ78278.1"/>
    </source>
</evidence>
<dbReference type="PANTHER" id="PTHR42943">
    <property type="entry name" value="GLUTATHIONE S-TRANSFERASE KAPPA"/>
    <property type="match status" value="1"/>
</dbReference>
<accession>A0A381QH29</accession>
<dbReference type="PANTHER" id="PTHR42943:SF2">
    <property type="entry name" value="GLUTATHIONE S-TRANSFERASE KAPPA 1"/>
    <property type="match status" value="1"/>
</dbReference>
<proteinExistence type="predicted"/>
<dbReference type="InterPro" id="IPR051924">
    <property type="entry name" value="GST_Kappa/NadH"/>
</dbReference>
<dbReference type="SUPFAM" id="SSF52833">
    <property type="entry name" value="Thioredoxin-like"/>
    <property type="match status" value="1"/>
</dbReference>
<sequence>IPSESILRAIRSSLMTRFADLSLRDKKRNEFELRRKQRVEPHRVLFFFQSNDPYSTLAAQFLHQIQASYAVKLEIHLVGEEGYDALPEPEMYRKYVFSDVQKIAPYYGIDFSNTHIPSEEEKNRFLSHLCSLNQEELIQQLPSISLEFWKGQFSGNTSSDTIIKDTIEQGNQKRDECGHYLGAIFHYGGENYWGIDRINFLLERLETLGANKGTSLRVNPALNPHPSRQLSDVKLEIFFSANSPYTYLAFNRVKELGKTYGIPVIVRPIMPMLMRKMDISRRKGFYILSDSARVAEKLEIPFGKVKTPIGYPLRRIYSLFPYVNSHDKGFDYLYKCMEAIFATGTQVGSKEFLRQLLTDLGLDADEGFKHLDATDWEAGFEKNRLDMYKVNCWGAPTFKLFHKNNNILSIWGQDRIWLVEEELKKL</sequence>
<dbReference type="InterPro" id="IPR001853">
    <property type="entry name" value="DSBA-like_thioredoxin_dom"/>
</dbReference>
<gene>
    <name evidence="2" type="ORF">METZ01_LOCUS31132</name>
</gene>